<dbReference type="Proteomes" id="UP001302126">
    <property type="component" value="Unassembled WGS sequence"/>
</dbReference>
<keyword evidence="2" id="KW-1185">Reference proteome</keyword>
<protein>
    <submittedName>
        <fullName evidence="1">Uncharacterized protein</fullName>
    </submittedName>
</protein>
<evidence type="ECO:0000313" key="2">
    <source>
        <dbReference type="Proteomes" id="UP001302126"/>
    </source>
</evidence>
<organism evidence="1 2">
    <name type="scientific">Podospora australis</name>
    <dbReference type="NCBI Taxonomy" id="1536484"/>
    <lineage>
        <taxon>Eukaryota</taxon>
        <taxon>Fungi</taxon>
        <taxon>Dikarya</taxon>
        <taxon>Ascomycota</taxon>
        <taxon>Pezizomycotina</taxon>
        <taxon>Sordariomycetes</taxon>
        <taxon>Sordariomycetidae</taxon>
        <taxon>Sordariales</taxon>
        <taxon>Podosporaceae</taxon>
        <taxon>Podospora</taxon>
    </lineage>
</organism>
<proteinExistence type="predicted"/>
<evidence type="ECO:0000313" key="1">
    <source>
        <dbReference type="EMBL" id="KAK4185976.1"/>
    </source>
</evidence>
<reference evidence="1" key="1">
    <citation type="journal article" date="2023" name="Mol. Phylogenet. Evol.">
        <title>Genome-scale phylogeny and comparative genomics of the fungal order Sordariales.</title>
        <authorList>
            <person name="Hensen N."/>
            <person name="Bonometti L."/>
            <person name="Westerberg I."/>
            <person name="Brannstrom I.O."/>
            <person name="Guillou S."/>
            <person name="Cros-Aarteil S."/>
            <person name="Calhoun S."/>
            <person name="Haridas S."/>
            <person name="Kuo A."/>
            <person name="Mondo S."/>
            <person name="Pangilinan J."/>
            <person name="Riley R."/>
            <person name="LaButti K."/>
            <person name="Andreopoulos B."/>
            <person name="Lipzen A."/>
            <person name="Chen C."/>
            <person name="Yan M."/>
            <person name="Daum C."/>
            <person name="Ng V."/>
            <person name="Clum A."/>
            <person name="Steindorff A."/>
            <person name="Ohm R.A."/>
            <person name="Martin F."/>
            <person name="Silar P."/>
            <person name="Natvig D.O."/>
            <person name="Lalanne C."/>
            <person name="Gautier V."/>
            <person name="Ament-Velasquez S.L."/>
            <person name="Kruys A."/>
            <person name="Hutchinson M.I."/>
            <person name="Powell A.J."/>
            <person name="Barry K."/>
            <person name="Miller A.N."/>
            <person name="Grigoriev I.V."/>
            <person name="Debuchy R."/>
            <person name="Gladieux P."/>
            <person name="Hiltunen Thoren M."/>
            <person name="Johannesson H."/>
        </authorList>
    </citation>
    <scope>NUCLEOTIDE SEQUENCE</scope>
    <source>
        <strain evidence="1">PSN309</strain>
    </source>
</reference>
<name>A0AAN7AEU6_9PEZI</name>
<dbReference type="AlphaFoldDB" id="A0AAN7AEU6"/>
<dbReference type="EMBL" id="MU864435">
    <property type="protein sequence ID" value="KAK4185976.1"/>
    <property type="molecule type" value="Genomic_DNA"/>
</dbReference>
<gene>
    <name evidence="1" type="ORF">QBC35DRAFT_555265</name>
</gene>
<accession>A0AAN7AEU6</accession>
<comment type="caution">
    <text evidence="1">The sequence shown here is derived from an EMBL/GenBank/DDBJ whole genome shotgun (WGS) entry which is preliminary data.</text>
</comment>
<sequence>MTQDNQSVPSEEWYVVEQVEDSAYSRSRSPQLNINNMSSAQVADASSEHNIVEPSISDPSGYDVAHHPGVVTQQPVSNGYTTDTGGTDDTQIKLDTLAAYNQGSTGVLATPAEYLRQVSNTSLTPSNIETLQYQLYLGNMSTWVDNAGIGRRLNRYIAPGRGSMSVSSARSALSTTSSAGQGWSFVFHPYPMEDDLAFAGDWSGEQLDQIRRASGSQNPRGQ</sequence>
<reference evidence="1" key="2">
    <citation type="submission" date="2023-05" db="EMBL/GenBank/DDBJ databases">
        <authorList>
            <consortium name="Lawrence Berkeley National Laboratory"/>
            <person name="Steindorff A."/>
            <person name="Hensen N."/>
            <person name="Bonometti L."/>
            <person name="Westerberg I."/>
            <person name="Brannstrom I.O."/>
            <person name="Guillou S."/>
            <person name="Cros-Aarteil S."/>
            <person name="Calhoun S."/>
            <person name="Haridas S."/>
            <person name="Kuo A."/>
            <person name="Mondo S."/>
            <person name="Pangilinan J."/>
            <person name="Riley R."/>
            <person name="Labutti K."/>
            <person name="Andreopoulos B."/>
            <person name="Lipzen A."/>
            <person name="Chen C."/>
            <person name="Yanf M."/>
            <person name="Daum C."/>
            <person name="Ng V."/>
            <person name="Clum A."/>
            <person name="Ohm R."/>
            <person name="Martin F."/>
            <person name="Silar P."/>
            <person name="Natvig D."/>
            <person name="Lalanne C."/>
            <person name="Gautier V."/>
            <person name="Ament-Velasquez S.L."/>
            <person name="Kruys A."/>
            <person name="Hutchinson M.I."/>
            <person name="Powell A.J."/>
            <person name="Barry K."/>
            <person name="Miller A.N."/>
            <person name="Grigoriev I.V."/>
            <person name="Debuchy R."/>
            <person name="Gladieux P."/>
            <person name="Thoren M.H."/>
            <person name="Johannesson H."/>
        </authorList>
    </citation>
    <scope>NUCLEOTIDE SEQUENCE</scope>
    <source>
        <strain evidence="1">PSN309</strain>
    </source>
</reference>